<dbReference type="SMART" id="SM00422">
    <property type="entry name" value="HTH_MERR"/>
    <property type="match status" value="1"/>
</dbReference>
<dbReference type="RefSeq" id="WP_151680122.1">
    <property type="nucleotide sequence ID" value="NZ_BKZP01000042.1"/>
</dbReference>
<dbReference type="Gene3D" id="1.10.1660.10">
    <property type="match status" value="1"/>
</dbReference>
<dbReference type="PANTHER" id="PTHR30204">
    <property type="entry name" value="REDOX-CYCLING DRUG-SENSING TRANSCRIPTIONAL ACTIVATOR SOXR"/>
    <property type="match status" value="1"/>
</dbReference>
<dbReference type="Pfam" id="PF13411">
    <property type="entry name" value="MerR_1"/>
    <property type="match status" value="1"/>
</dbReference>
<reference evidence="3 4" key="1">
    <citation type="submission" date="2019-09" db="EMBL/GenBank/DDBJ databases">
        <title>Draft genome sequence of Bacillus sp. JC-7.</title>
        <authorList>
            <person name="Tanaka N."/>
            <person name="Shiwa Y."/>
            <person name="Fujita N."/>
            <person name="Tanasupawat S."/>
        </authorList>
    </citation>
    <scope>NUCLEOTIDE SEQUENCE [LARGE SCALE GENOMIC DNA]</scope>
    <source>
        <strain evidence="3 4">JC-7</strain>
    </source>
</reference>
<proteinExistence type="predicted"/>
<evidence type="ECO:0000256" key="1">
    <source>
        <dbReference type="ARBA" id="ARBA00023125"/>
    </source>
</evidence>
<organism evidence="3 4">
    <name type="scientific">Weizmannia acidilactici</name>
    <dbReference type="NCBI Taxonomy" id="2607726"/>
    <lineage>
        <taxon>Bacteria</taxon>
        <taxon>Bacillati</taxon>
        <taxon>Bacillota</taxon>
        <taxon>Bacilli</taxon>
        <taxon>Bacillales</taxon>
        <taxon>Bacillaceae</taxon>
        <taxon>Heyndrickxia</taxon>
    </lineage>
</organism>
<comment type="caution">
    <text evidence="3">The sequence shown here is derived from an EMBL/GenBank/DDBJ whole genome shotgun (WGS) entry which is preliminary data.</text>
</comment>
<dbReference type="Proteomes" id="UP000391919">
    <property type="component" value="Unassembled WGS sequence"/>
</dbReference>
<name>A0A5J4JHD7_9BACI</name>
<protein>
    <submittedName>
        <fullName evidence="3">MerR family transcriptional regulator</fullName>
    </submittedName>
</protein>
<evidence type="ECO:0000313" key="3">
    <source>
        <dbReference type="EMBL" id="GER71513.1"/>
    </source>
</evidence>
<dbReference type="PANTHER" id="PTHR30204:SF95">
    <property type="entry name" value="HTH-TYPE TRANSCRIPTIONAL REGULATOR CUER"/>
    <property type="match status" value="1"/>
</dbReference>
<dbReference type="InterPro" id="IPR000551">
    <property type="entry name" value="MerR-type_HTH_dom"/>
</dbReference>
<dbReference type="GO" id="GO:0003677">
    <property type="term" value="F:DNA binding"/>
    <property type="evidence" value="ECO:0007669"/>
    <property type="project" value="UniProtKB-KW"/>
</dbReference>
<evidence type="ECO:0000313" key="4">
    <source>
        <dbReference type="Proteomes" id="UP000391919"/>
    </source>
</evidence>
<accession>A0A5J4JHD7</accession>
<dbReference type="PRINTS" id="PR00040">
    <property type="entry name" value="HTHMERR"/>
</dbReference>
<feature type="domain" description="HTH merR-type" evidence="2">
    <location>
        <begin position="1"/>
        <end position="69"/>
    </location>
</feature>
<dbReference type="InterPro" id="IPR047057">
    <property type="entry name" value="MerR_fam"/>
</dbReference>
<dbReference type="InterPro" id="IPR009061">
    <property type="entry name" value="DNA-bd_dom_put_sf"/>
</dbReference>
<dbReference type="EMBL" id="BKZQ01000052">
    <property type="protein sequence ID" value="GER71513.1"/>
    <property type="molecule type" value="Genomic_DNA"/>
</dbReference>
<gene>
    <name evidence="3" type="ORF">BpJC7_28160</name>
</gene>
<dbReference type="GO" id="GO:0003700">
    <property type="term" value="F:DNA-binding transcription factor activity"/>
    <property type="evidence" value="ECO:0007669"/>
    <property type="project" value="InterPro"/>
</dbReference>
<keyword evidence="1" id="KW-0238">DNA-binding</keyword>
<dbReference type="AlphaFoldDB" id="A0A5J4JHD7"/>
<sequence>MYRIGELASVANVSKRTIDYYTRLGLLKPKRTGANYRIYDQEAVADLKFIEECKKRHLPLEAIRTKLEYRKSGEISENALIQQLNLFSEQLQQLNMELKDFTPNLEKLPEEQKETLRNRLSRDSLALIQSLSSLLNKEVVWH</sequence>
<dbReference type="PROSITE" id="PS50937">
    <property type="entry name" value="HTH_MERR_2"/>
    <property type="match status" value="1"/>
</dbReference>
<keyword evidence="4" id="KW-1185">Reference proteome</keyword>
<dbReference type="SUPFAM" id="SSF46955">
    <property type="entry name" value="Putative DNA-binding domain"/>
    <property type="match status" value="1"/>
</dbReference>
<evidence type="ECO:0000259" key="2">
    <source>
        <dbReference type="PROSITE" id="PS50937"/>
    </source>
</evidence>